<protein>
    <submittedName>
        <fullName evidence="1">Uncharacterized protein</fullName>
    </submittedName>
</protein>
<comment type="caution">
    <text evidence="1">The sequence shown here is derived from an EMBL/GenBank/DDBJ whole genome shotgun (WGS) entry which is preliminary data.</text>
</comment>
<dbReference type="AlphaFoldDB" id="A0A6V7WIL0"/>
<dbReference type="Proteomes" id="UP000580250">
    <property type="component" value="Unassembled WGS sequence"/>
</dbReference>
<gene>
    <name evidence="1" type="ORF">MENT_LOCUS39382</name>
</gene>
<reference evidence="1 2" key="1">
    <citation type="submission" date="2020-08" db="EMBL/GenBank/DDBJ databases">
        <authorList>
            <person name="Koutsovoulos G."/>
            <person name="Danchin GJ E."/>
        </authorList>
    </citation>
    <scope>NUCLEOTIDE SEQUENCE [LARGE SCALE GENOMIC DNA]</scope>
</reference>
<sequence>MFNEFKKLILEKDFGKGYLEVLKNEKAKEHLNYLFGSTDCVNEIIKILESLEIDEEEKENSEKISMRENNELIKFQENTQVNTEIEDLLIENKNKLENEEKAENLVFNFFFHF</sequence>
<evidence type="ECO:0000313" key="2">
    <source>
        <dbReference type="Proteomes" id="UP000580250"/>
    </source>
</evidence>
<organism evidence="1 2">
    <name type="scientific">Meloidogyne enterolobii</name>
    <name type="common">Root-knot nematode worm</name>
    <name type="synonym">Meloidogyne mayaguensis</name>
    <dbReference type="NCBI Taxonomy" id="390850"/>
    <lineage>
        <taxon>Eukaryota</taxon>
        <taxon>Metazoa</taxon>
        <taxon>Ecdysozoa</taxon>
        <taxon>Nematoda</taxon>
        <taxon>Chromadorea</taxon>
        <taxon>Rhabditida</taxon>
        <taxon>Tylenchina</taxon>
        <taxon>Tylenchomorpha</taxon>
        <taxon>Tylenchoidea</taxon>
        <taxon>Meloidogynidae</taxon>
        <taxon>Meloidogyninae</taxon>
        <taxon>Meloidogyne</taxon>
    </lineage>
</organism>
<name>A0A6V7WIL0_MELEN</name>
<dbReference type="EMBL" id="CAJEWN010000609">
    <property type="protein sequence ID" value="CAD2186847.1"/>
    <property type="molecule type" value="Genomic_DNA"/>
</dbReference>
<evidence type="ECO:0000313" key="1">
    <source>
        <dbReference type="EMBL" id="CAD2186847.1"/>
    </source>
</evidence>
<accession>A0A6V7WIL0</accession>
<proteinExistence type="predicted"/>